<keyword evidence="7" id="KW-1185">Reference proteome</keyword>
<comment type="subcellular location">
    <subcellularLocation>
        <location evidence="1">Membrane</location>
        <topology evidence="1">Multi-pass membrane protein</topology>
    </subcellularLocation>
</comment>
<name>A0A843V720_COLES</name>
<comment type="caution">
    <text evidence="6">The sequence shown here is derived from an EMBL/GenBank/DDBJ whole genome shotgun (WGS) entry which is preliminary data.</text>
</comment>
<protein>
    <submittedName>
        <fullName evidence="6">Uncharacterized protein</fullName>
    </submittedName>
</protein>
<evidence type="ECO:0000313" key="6">
    <source>
        <dbReference type="EMBL" id="MQL91685.1"/>
    </source>
</evidence>
<evidence type="ECO:0000256" key="5">
    <source>
        <dbReference type="SAM" id="Phobius"/>
    </source>
</evidence>
<feature type="transmembrane region" description="Helical" evidence="5">
    <location>
        <begin position="50"/>
        <end position="76"/>
    </location>
</feature>
<dbReference type="PANTHER" id="PTHR43066:SF21">
    <property type="entry name" value="UBIQUITIN-ASSOCIATED DOMAIN-CONTAINING PROTEIN 2"/>
    <property type="match status" value="1"/>
</dbReference>
<feature type="transmembrane region" description="Helical" evidence="5">
    <location>
        <begin position="190"/>
        <end position="210"/>
    </location>
</feature>
<feature type="transmembrane region" description="Helical" evidence="5">
    <location>
        <begin position="222"/>
        <end position="248"/>
    </location>
</feature>
<dbReference type="GO" id="GO:0004252">
    <property type="term" value="F:serine-type endopeptidase activity"/>
    <property type="evidence" value="ECO:0007669"/>
    <property type="project" value="TreeGrafter"/>
</dbReference>
<dbReference type="PANTHER" id="PTHR43066">
    <property type="entry name" value="RHOMBOID-RELATED PROTEIN"/>
    <property type="match status" value="1"/>
</dbReference>
<gene>
    <name evidence="6" type="ORF">Taro_024296</name>
</gene>
<evidence type="ECO:0000256" key="1">
    <source>
        <dbReference type="ARBA" id="ARBA00004141"/>
    </source>
</evidence>
<proteinExistence type="predicted"/>
<organism evidence="6 7">
    <name type="scientific">Colocasia esculenta</name>
    <name type="common">Wild taro</name>
    <name type="synonym">Arum esculentum</name>
    <dbReference type="NCBI Taxonomy" id="4460"/>
    <lineage>
        <taxon>Eukaryota</taxon>
        <taxon>Viridiplantae</taxon>
        <taxon>Streptophyta</taxon>
        <taxon>Embryophyta</taxon>
        <taxon>Tracheophyta</taxon>
        <taxon>Spermatophyta</taxon>
        <taxon>Magnoliopsida</taxon>
        <taxon>Liliopsida</taxon>
        <taxon>Araceae</taxon>
        <taxon>Aroideae</taxon>
        <taxon>Colocasieae</taxon>
        <taxon>Colocasia</taxon>
    </lineage>
</organism>
<keyword evidence="3 5" id="KW-1133">Transmembrane helix</keyword>
<keyword evidence="4 5" id="KW-0472">Membrane</keyword>
<evidence type="ECO:0000256" key="3">
    <source>
        <dbReference type="ARBA" id="ARBA00022989"/>
    </source>
</evidence>
<dbReference type="InterPro" id="IPR035952">
    <property type="entry name" value="Rhomboid-like_sf"/>
</dbReference>
<reference evidence="6" key="1">
    <citation type="submission" date="2017-07" db="EMBL/GenBank/DDBJ databases">
        <title>Taro Niue Genome Assembly and Annotation.</title>
        <authorList>
            <person name="Atibalentja N."/>
            <person name="Keating K."/>
            <person name="Fields C.J."/>
        </authorList>
    </citation>
    <scope>NUCLEOTIDE SEQUENCE</scope>
    <source>
        <strain evidence="6">Niue_2</strain>
        <tissue evidence="6">Leaf</tissue>
    </source>
</reference>
<dbReference type="SUPFAM" id="SSF144091">
    <property type="entry name" value="Rhomboid-like"/>
    <property type="match status" value="1"/>
</dbReference>
<feature type="transmembrane region" description="Helical" evidence="5">
    <location>
        <begin position="120"/>
        <end position="145"/>
    </location>
</feature>
<dbReference type="GO" id="GO:0016020">
    <property type="term" value="C:membrane"/>
    <property type="evidence" value="ECO:0007669"/>
    <property type="project" value="UniProtKB-SubCell"/>
</dbReference>
<feature type="transmembrane region" description="Helical" evidence="5">
    <location>
        <begin position="260"/>
        <end position="281"/>
    </location>
</feature>
<evidence type="ECO:0000256" key="2">
    <source>
        <dbReference type="ARBA" id="ARBA00022692"/>
    </source>
</evidence>
<feature type="transmembrane region" description="Helical" evidence="5">
    <location>
        <begin position="152"/>
        <end position="170"/>
    </location>
</feature>
<accession>A0A843V720</accession>
<dbReference type="Proteomes" id="UP000652761">
    <property type="component" value="Unassembled WGS sequence"/>
</dbReference>
<sequence length="313" mass="35362">MSGGPSGFHNAPVTRTFVIGSAALTVLFGFQGRSSAIGLSYQDVFSKFHFWKLIASVLGFSSTPELVFGLYLLYYFRVFERQIGSNKYSNWIATLQLLSELAHPDPASVSNGQALGHPNLSYSIVFVLFSVIVSTLLEILALAYLKDPTLSILASGPYGMIFSSFVPFFFDIPVSSRFRIFGIWFSDKSFIYLAGLQVTFYPGILMLGASHHMPYCKCHLNVFLAASFVFLEKISSTWCMWCTCWFPISTQHIWHPEDKVSRSHIISLFTANIVLIGRYFTFDTRWKFYGKCPFTPRSPIRGMFSYLGRLVMS</sequence>
<feature type="transmembrane region" description="Helical" evidence="5">
    <location>
        <begin position="12"/>
        <end position="30"/>
    </location>
</feature>
<evidence type="ECO:0000256" key="4">
    <source>
        <dbReference type="ARBA" id="ARBA00023136"/>
    </source>
</evidence>
<evidence type="ECO:0000313" key="7">
    <source>
        <dbReference type="Proteomes" id="UP000652761"/>
    </source>
</evidence>
<dbReference type="EMBL" id="NMUH01001369">
    <property type="protein sequence ID" value="MQL91685.1"/>
    <property type="molecule type" value="Genomic_DNA"/>
</dbReference>
<dbReference type="AlphaFoldDB" id="A0A843V720"/>
<dbReference type="OrthoDB" id="272778at2759"/>
<keyword evidence="2 5" id="KW-0812">Transmembrane</keyword>